<organism evidence="2 3">
    <name type="scientific">Trichinella patagoniensis</name>
    <dbReference type="NCBI Taxonomy" id="990121"/>
    <lineage>
        <taxon>Eukaryota</taxon>
        <taxon>Metazoa</taxon>
        <taxon>Ecdysozoa</taxon>
        <taxon>Nematoda</taxon>
        <taxon>Enoplea</taxon>
        <taxon>Dorylaimia</taxon>
        <taxon>Trichinellida</taxon>
        <taxon>Trichinellidae</taxon>
        <taxon>Trichinella</taxon>
    </lineage>
</organism>
<reference evidence="2 3" key="1">
    <citation type="submission" date="2015-01" db="EMBL/GenBank/DDBJ databases">
        <title>Evolution of Trichinella species and genotypes.</title>
        <authorList>
            <person name="Korhonen P.K."/>
            <person name="Edoardo P."/>
            <person name="Giuseppe L.R."/>
            <person name="Gasser R.B."/>
        </authorList>
    </citation>
    <scope>NUCLEOTIDE SEQUENCE [LARGE SCALE GENOMIC DNA]</scope>
    <source>
        <strain evidence="2">ISS2496</strain>
    </source>
</reference>
<dbReference type="Proteomes" id="UP000054783">
    <property type="component" value="Unassembled WGS sequence"/>
</dbReference>
<dbReference type="EMBL" id="JYDQ01000641">
    <property type="protein sequence ID" value="KRY06851.1"/>
    <property type="molecule type" value="Genomic_DNA"/>
</dbReference>
<evidence type="ECO:0000256" key="1">
    <source>
        <dbReference type="SAM" id="MobiDB-lite"/>
    </source>
</evidence>
<keyword evidence="3" id="KW-1185">Reference proteome</keyword>
<gene>
    <name evidence="2" type="ORF">T12_2304</name>
</gene>
<protein>
    <submittedName>
        <fullName evidence="2">Uncharacterized protein</fullName>
    </submittedName>
</protein>
<name>A0A0V0Z3E5_9BILA</name>
<feature type="region of interest" description="Disordered" evidence="1">
    <location>
        <begin position="35"/>
        <end position="60"/>
    </location>
</feature>
<comment type="caution">
    <text evidence="2">The sequence shown here is derived from an EMBL/GenBank/DDBJ whole genome shotgun (WGS) entry which is preliminary data.</text>
</comment>
<proteinExistence type="predicted"/>
<sequence length="60" mass="7142">MEIIEDAARLNSYAQFSYKKMQFFLTLRDKEKHQNRRKRNLRVASAATKQKFSDDDSALM</sequence>
<dbReference type="AlphaFoldDB" id="A0A0V0Z3E5"/>
<accession>A0A0V0Z3E5</accession>
<evidence type="ECO:0000313" key="2">
    <source>
        <dbReference type="EMBL" id="KRY06851.1"/>
    </source>
</evidence>
<evidence type="ECO:0000313" key="3">
    <source>
        <dbReference type="Proteomes" id="UP000054783"/>
    </source>
</evidence>